<keyword evidence="7" id="KW-1185">Reference proteome</keyword>
<feature type="domain" description="C-type lectin" evidence="5">
    <location>
        <begin position="98"/>
        <end position="214"/>
    </location>
</feature>
<accession>A0A6G1QW67</accession>
<reference evidence="7" key="2">
    <citation type="submission" date="2019-02" db="EMBL/GenBank/DDBJ databases">
        <title>Opniocepnalus argus Var Kimnra genome.</title>
        <authorList>
            <person name="Zhou C."/>
            <person name="Xiao S."/>
        </authorList>
    </citation>
    <scope>NUCLEOTIDE SEQUENCE [LARGE SCALE GENOMIC DNA]</scope>
</reference>
<dbReference type="PROSITE" id="PS50041">
    <property type="entry name" value="C_TYPE_LECTIN_2"/>
    <property type="match status" value="1"/>
</dbReference>
<dbReference type="EMBL" id="CM015712">
    <property type="protein sequence ID" value="KAF3706941.1"/>
    <property type="molecule type" value="Genomic_DNA"/>
</dbReference>
<dbReference type="GO" id="GO:0030246">
    <property type="term" value="F:carbohydrate binding"/>
    <property type="evidence" value="ECO:0007669"/>
    <property type="project" value="UniProtKB-KW"/>
</dbReference>
<dbReference type="SUPFAM" id="SSF56436">
    <property type="entry name" value="C-type lectin-like"/>
    <property type="match status" value="1"/>
</dbReference>
<keyword evidence="4" id="KW-0472">Membrane</keyword>
<sequence>MEDGDQDNESQQAEPHSEKKLPAGRNSSFRVFTVSLGVLYLLILAGIITRYISVTIENNQLHINFNKLSNSYNQSQTDMKHVQDKIAGKSCPEGWKRFGCSCYFKSIEKKSWSDSRRDCQSRGSHLIIFNSKEEQDFAMELNNNGEFWIGLWTVLFSTKLKWTWVDGSPLKERFWATGELGNPKGWLYVSCCDQQLKLTQSSFSYKVHRHWICEK</sequence>
<dbReference type="AlphaFoldDB" id="A0A6G1QW67"/>
<dbReference type="InterPro" id="IPR016187">
    <property type="entry name" value="CTDL_fold"/>
</dbReference>
<gene>
    <name evidence="6" type="ORF">EXN66_Car000112</name>
</gene>
<feature type="transmembrane region" description="Helical" evidence="4">
    <location>
        <begin position="29"/>
        <end position="52"/>
    </location>
</feature>
<keyword evidence="4" id="KW-0812">Transmembrane</keyword>
<evidence type="ECO:0000256" key="3">
    <source>
        <dbReference type="SAM" id="MobiDB-lite"/>
    </source>
</evidence>
<feature type="region of interest" description="Disordered" evidence="3">
    <location>
        <begin position="1"/>
        <end position="22"/>
    </location>
</feature>
<evidence type="ECO:0000256" key="2">
    <source>
        <dbReference type="ARBA" id="ARBA00023157"/>
    </source>
</evidence>
<keyword evidence="2" id="KW-1015">Disulfide bond</keyword>
<reference evidence="6 7" key="1">
    <citation type="submission" date="2019-02" db="EMBL/GenBank/DDBJ databases">
        <title>Opniocepnalus argus genome.</title>
        <authorList>
            <person name="Zhou C."/>
            <person name="Xiao S."/>
        </authorList>
    </citation>
    <scope>NUCLEOTIDE SEQUENCE [LARGE SCALE GENOMIC DNA]</scope>
    <source>
        <strain evidence="6">OARG1902GOOAL</strain>
        <tissue evidence="6">Muscle</tissue>
    </source>
</reference>
<dbReference type="Gene3D" id="3.10.100.10">
    <property type="entry name" value="Mannose-Binding Protein A, subunit A"/>
    <property type="match status" value="1"/>
</dbReference>
<dbReference type="GO" id="GO:0042269">
    <property type="term" value="P:regulation of natural killer cell mediated cytotoxicity"/>
    <property type="evidence" value="ECO:0007669"/>
    <property type="project" value="TreeGrafter"/>
</dbReference>
<dbReference type="GO" id="GO:0009986">
    <property type="term" value="C:cell surface"/>
    <property type="evidence" value="ECO:0007669"/>
    <property type="project" value="TreeGrafter"/>
</dbReference>
<dbReference type="InterPro" id="IPR001304">
    <property type="entry name" value="C-type_lectin-like"/>
</dbReference>
<organism evidence="6 7">
    <name type="scientific">Channa argus</name>
    <name type="common">Northern snakehead</name>
    <name type="synonym">Ophicephalus argus</name>
    <dbReference type="NCBI Taxonomy" id="215402"/>
    <lineage>
        <taxon>Eukaryota</taxon>
        <taxon>Metazoa</taxon>
        <taxon>Chordata</taxon>
        <taxon>Craniata</taxon>
        <taxon>Vertebrata</taxon>
        <taxon>Euteleostomi</taxon>
        <taxon>Actinopterygii</taxon>
        <taxon>Neopterygii</taxon>
        <taxon>Teleostei</taxon>
        <taxon>Neoteleostei</taxon>
        <taxon>Acanthomorphata</taxon>
        <taxon>Anabantaria</taxon>
        <taxon>Anabantiformes</taxon>
        <taxon>Channoidei</taxon>
        <taxon>Channidae</taxon>
        <taxon>Channa</taxon>
    </lineage>
</organism>
<dbReference type="SMART" id="SM00034">
    <property type="entry name" value="CLECT"/>
    <property type="match status" value="1"/>
</dbReference>
<dbReference type="PANTHER" id="PTHR46784">
    <property type="entry name" value="KILLER CELL LECTIN-LIKE RECEPTOR SUBFAMILY B MEMBER 1"/>
    <property type="match status" value="1"/>
</dbReference>
<evidence type="ECO:0000313" key="7">
    <source>
        <dbReference type="Proteomes" id="UP000503349"/>
    </source>
</evidence>
<protein>
    <submittedName>
        <fullName evidence="6">C-type lectin domain family 6 member A</fullName>
    </submittedName>
</protein>
<evidence type="ECO:0000259" key="5">
    <source>
        <dbReference type="PROSITE" id="PS50041"/>
    </source>
</evidence>
<evidence type="ECO:0000256" key="4">
    <source>
        <dbReference type="SAM" id="Phobius"/>
    </source>
</evidence>
<dbReference type="InterPro" id="IPR051527">
    <property type="entry name" value="KLR_subfamily_B"/>
</dbReference>
<dbReference type="GO" id="GO:0038023">
    <property type="term" value="F:signaling receptor activity"/>
    <property type="evidence" value="ECO:0007669"/>
    <property type="project" value="TreeGrafter"/>
</dbReference>
<keyword evidence="6" id="KW-0430">Lectin</keyword>
<evidence type="ECO:0000313" key="6">
    <source>
        <dbReference type="EMBL" id="KAF3706941.1"/>
    </source>
</evidence>
<dbReference type="Pfam" id="PF00059">
    <property type="entry name" value="Lectin_C"/>
    <property type="match status" value="1"/>
</dbReference>
<evidence type="ECO:0000256" key="1">
    <source>
        <dbReference type="ARBA" id="ARBA00022989"/>
    </source>
</evidence>
<dbReference type="PANTHER" id="PTHR46784:SF1">
    <property type="entry name" value="KILLER CELL LECTIN-LIKE RECEPTOR SUBFAMILY B MEMBER 1"/>
    <property type="match status" value="1"/>
</dbReference>
<proteinExistence type="predicted"/>
<dbReference type="GO" id="GO:0005886">
    <property type="term" value="C:plasma membrane"/>
    <property type="evidence" value="ECO:0007669"/>
    <property type="project" value="TreeGrafter"/>
</dbReference>
<keyword evidence="1 4" id="KW-1133">Transmembrane helix</keyword>
<dbReference type="InterPro" id="IPR016186">
    <property type="entry name" value="C-type_lectin-like/link_sf"/>
</dbReference>
<dbReference type="Proteomes" id="UP000503349">
    <property type="component" value="Chromosome 1"/>
</dbReference>
<name>A0A6G1QW67_CHAAH</name>